<feature type="domain" description="S1 motif" evidence="10">
    <location>
        <begin position="639"/>
        <end position="718"/>
    </location>
</feature>
<dbReference type="Pfam" id="PF00773">
    <property type="entry name" value="RNB"/>
    <property type="match status" value="1"/>
</dbReference>
<dbReference type="InterPro" id="IPR003029">
    <property type="entry name" value="S1_domain"/>
</dbReference>
<evidence type="ECO:0000313" key="12">
    <source>
        <dbReference type="Proteomes" id="UP000183461"/>
    </source>
</evidence>
<evidence type="ECO:0000256" key="4">
    <source>
        <dbReference type="ARBA" id="ARBA00022722"/>
    </source>
</evidence>
<organism evidence="11 12">
    <name type="scientific">Ruminococcus flavefaciens</name>
    <dbReference type="NCBI Taxonomy" id="1265"/>
    <lineage>
        <taxon>Bacteria</taxon>
        <taxon>Bacillati</taxon>
        <taxon>Bacillota</taxon>
        <taxon>Clostridia</taxon>
        <taxon>Eubacteriales</taxon>
        <taxon>Oscillospiraceae</taxon>
        <taxon>Ruminococcus</taxon>
    </lineage>
</organism>
<dbReference type="EC" id="3.1.13.1" evidence="8"/>
<evidence type="ECO:0000313" key="11">
    <source>
        <dbReference type="EMBL" id="SFW36879.1"/>
    </source>
</evidence>
<dbReference type="GO" id="GO:0005829">
    <property type="term" value="C:cytosol"/>
    <property type="evidence" value="ECO:0007669"/>
    <property type="project" value="TreeGrafter"/>
</dbReference>
<comment type="function">
    <text evidence="8">3'-5' exoribonuclease that releases 5'-nucleoside monophosphates and is involved in maturation of structured RNAs.</text>
</comment>
<dbReference type="Pfam" id="PF17876">
    <property type="entry name" value="CSD2"/>
    <property type="match status" value="1"/>
</dbReference>
<dbReference type="SMART" id="SM00316">
    <property type="entry name" value="S1"/>
    <property type="match status" value="1"/>
</dbReference>
<dbReference type="GO" id="GO:0006402">
    <property type="term" value="P:mRNA catabolic process"/>
    <property type="evidence" value="ECO:0007669"/>
    <property type="project" value="TreeGrafter"/>
</dbReference>
<dbReference type="Gene3D" id="2.40.50.140">
    <property type="entry name" value="Nucleic acid-binding proteins"/>
    <property type="match status" value="2"/>
</dbReference>
<dbReference type="InterPro" id="IPR013223">
    <property type="entry name" value="RNase_B_OB_dom"/>
</dbReference>
<dbReference type="InterPro" id="IPR011805">
    <property type="entry name" value="RNase_R"/>
</dbReference>
<dbReference type="HAMAP" id="MF_01895">
    <property type="entry name" value="RNase_R"/>
    <property type="match status" value="1"/>
</dbReference>
<keyword evidence="3 8" id="KW-0963">Cytoplasm</keyword>
<dbReference type="InterPro" id="IPR001900">
    <property type="entry name" value="RNase_II/R"/>
</dbReference>
<dbReference type="InterPro" id="IPR012340">
    <property type="entry name" value="NA-bd_OB-fold"/>
</dbReference>
<dbReference type="NCBIfam" id="TIGR00358">
    <property type="entry name" value="3_prime_RNase"/>
    <property type="match status" value="1"/>
</dbReference>
<dbReference type="SMART" id="SM00955">
    <property type="entry name" value="RNB"/>
    <property type="match status" value="1"/>
</dbReference>
<dbReference type="InterPro" id="IPR004476">
    <property type="entry name" value="RNase_II/RNase_R"/>
</dbReference>
<dbReference type="InterPro" id="IPR040476">
    <property type="entry name" value="CSD2"/>
</dbReference>
<evidence type="ECO:0000256" key="6">
    <source>
        <dbReference type="ARBA" id="ARBA00022839"/>
    </source>
</evidence>
<feature type="region of interest" description="Disordered" evidence="9">
    <location>
        <begin position="1"/>
        <end position="20"/>
    </location>
</feature>
<keyword evidence="5 8" id="KW-0378">Hydrolase</keyword>
<evidence type="ECO:0000256" key="7">
    <source>
        <dbReference type="ARBA" id="ARBA00022884"/>
    </source>
</evidence>
<evidence type="ECO:0000256" key="9">
    <source>
        <dbReference type="SAM" id="MobiDB-lite"/>
    </source>
</evidence>
<reference evidence="12" key="1">
    <citation type="submission" date="2016-11" db="EMBL/GenBank/DDBJ databases">
        <authorList>
            <person name="Varghese N."/>
            <person name="Submissions S."/>
        </authorList>
    </citation>
    <scope>NUCLEOTIDE SEQUENCE [LARGE SCALE GENOMIC DNA]</scope>
    <source>
        <strain evidence="12">YL228</strain>
    </source>
</reference>
<dbReference type="SUPFAM" id="SSF50249">
    <property type="entry name" value="Nucleic acid-binding proteins"/>
    <property type="match status" value="3"/>
</dbReference>
<dbReference type="Proteomes" id="UP000183461">
    <property type="component" value="Unassembled WGS sequence"/>
</dbReference>
<dbReference type="AlphaFoldDB" id="A0A1K1NNH9"/>
<dbReference type="PANTHER" id="PTHR23355:SF9">
    <property type="entry name" value="DIS3-LIKE EXONUCLEASE 2"/>
    <property type="match status" value="1"/>
</dbReference>
<comment type="catalytic activity">
    <reaction evidence="1 8">
        <text>Exonucleolytic cleavage in the 3'- to 5'-direction to yield nucleoside 5'-phosphates.</text>
        <dbReference type="EC" id="3.1.13.1"/>
    </reaction>
</comment>
<protein>
    <recommendedName>
        <fullName evidence="8">Ribonuclease R</fullName>
        <shortName evidence="8">RNase R</shortName>
        <ecNumber evidence="8">3.1.13.1</ecNumber>
    </recommendedName>
</protein>
<comment type="subcellular location">
    <subcellularLocation>
        <location evidence="2 8">Cytoplasm</location>
    </subcellularLocation>
</comment>
<dbReference type="PROSITE" id="PS50126">
    <property type="entry name" value="S1"/>
    <property type="match status" value="1"/>
</dbReference>
<dbReference type="PANTHER" id="PTHR23355">
    <property type="entry name" value="RIBONUCLEASE"/>
    <property type="match status" value="1"/>
</dbReference>
<comment type="similarity">
    <text evidence="8">Belongs to the RNR ribonuclease family. RNase R subfamily.</text>
</comment>
<dbReference type="RefSeq" id="WP_072300367.1">
    <property type="nucleotide sequence ID" value="NZ_FPIP01000005.1"/>
</dbReference>
<dbReference type="NCBIfam" id="TIGR02063">
    <property type="entry name" value="RNase_R"/>
    <property type="match status" value="1"/>
</dbReference>
<gene>
    <name evidence="8" type="primary">rnr</name>
    <name evidence="11" type="ORF">SAMN02910280_2115</name>
</gene>
<dbReference type="CDD" id="cd04471">
    <property type="entry name" value="S1_RNase_R"/>
    <property type="match status" value="1"/>
</dbReference>
<evidence type="ECO:0000256" key="1">
    <source>
        <dbReference type="ARBA" id="ARBA00001849"/>
    </source>
</evidence>
<keyword evidence="7 8" id="KW-0694">RNA-binding</keyword>
<keyword evidence="6 8" id="KW-0269">Exonuclease</keyword>
<dbReference type="InterPro" id="IPR050180">
    <property type="entry name" value="RNR_Ribonuclease"/>
</dbReference>
<dbReference type="InterPro" id="IPR022966">
    <property type="entry name" value="RNase_II/R_CS"/>
</dbReference>
<feature type="compositionally biased region" description="Basic residues" evidence="9">
    <location>
        <begin position="1"/>
        <end position="11"/>
    </location>
</feature>
<dbReference type="GO" id="GO:0003723">
    <property type="term" value="F:RNA binding"/>
    <property type="evidence" value="ECO:0007669"/>
    <property type="project" value="UniProtKB-UniRule"/>
</dbReference>
<evidence type="ECO:0000256" key="2">
    <source>
        <dbReference type="ARBA" id="ARBA00004496"/>
    </source>
</evidence>
<accession>A0A1K1NNH9</accession>
<evidence type="ECO:0000259" key="10">
    <source>
        <dbReference type="PROSITE" id="PS50126"/>
    </source>
</evidence>
<dbReference type="GO" id="GO:0008859">
    <property type="term" value="F:exoribonuclease II activity"/>
    <property type="evidence" value="ECO:0007669"/>
    <property type="project" value="UniProtKB-UniRule"/>
</dbReference>
<dbReference type="EMBL" id="FPIP01000005">
    <property type="protein sequence ID" value="SFW36879.1"/>
    <property type="molecule type" value="Genomic_DNA"/>
</dbReference>
<keyword evidence="4 8" id="KW-0540">Nuclease</keyword>
<evidence type="ECO:0000256" key="5">
    <source>
        <dbReference type="ARBA" id="ARBA00022801"/>
    </source>
</evidence>
<dbReference type="PROSITE" id="PS01175">
    <property type="entry name" value="RIBONUCLEASE_II"/>
    <property type="match status" value="1"/>
</dbReference>
<proteinExistence type="inferred from homology"/>
<name>A0A1K1NNH9_RUMFL</name>
<evidence type="ECO:0000256" key="8">
    <source>
        <dbReference type="HAMAP-Rule" id="MF_01895"/>
    </source>
</evidence>
<dbReference type="Pfam" id="PF08206">
    <property type="entry name" value="OB_RNB"/>
    <property type="match status" value="1"/>
</dbReference>
<dbReference type="Pfam" id="PF00575">
    <property type="entry name" value="S1"/>
    <property type="match status" value="1"/>
</dbReference>
<evidence type="ECO:0000256" key="3">
    <source>
        <dbReference type="ARBA" id="ARBA00022490"/>
    </source>
</evidence>
<sequence length="726" mass="81198">MSEKPKKKQTAKKSGSPVSVESYKNKIVTFLKAYGKKSMPLSELESKCRTKKSGRENFTEAFSQLRTEGVVMMKKGMKAALCSRMKVYPGTVTRLSRTFGFAVTDEGVEYFIPGKCMLGAMPNDRVLISAIPSRSGEPEGEVLDILEFGSSQLTGRIEFEDGKPYLVPDTASRNHVIIVKEESVPFENGDKVLAEIVYRGRRHAEHKVKITLVFGSSEYAASSAASILVIHGAPTAFPEEVLREARKIAEGGVQEYSFNNREDLRDMDIFTIDSAESKDLDDAVSVTKTRKGYCLGVHIADVSHYVKGNSALDKEALMRGTSIYYADKVIPMLPKELSNGICSLNPDEDRLTLSAFMELDKEGNMLSYRFCKSVIRSRVKGVYSEINRILEGAESPEIAKKYAKVRKSIDLMNELADKLIEKKKLRHAPEIETTESKLIIDENGICCDVQPRERGKSERIIEEFMLTANEAAAKLAKDKKVPFVYRIHEAPPEAKTEALHEILPKYGFECPHFSEFKPVHAAKILEEAKGTEKFEAVNMLVLRSMAKAKYSHEPLGHFGLVLEDYAHFTSPIRRYPDLAIHRIITDILAGYNNEWLHKRYDGFAVNAAERSSAAELRAVTIERECEDCYKAEYMKAHLGESFTAKISGVTEFGFYAELPNTVEGLVHIRTLPEGEYDYSEPVSLTESFSGVSYTLGQTVQVVCAAVNVSDGTIDFVLDDDEQEEEQ</sequence>